<feature type="signal peptide" evidence="1">
    <location>
        <begin position="1"/>
        <end position="20"/>
    </location>
</feature>
<keyword evidence="4" id="KW-1185">Reference proteome</keyword>
<dbReference type="Pfam" id="PF17900">
    <property type="entry name" value="Peptidase_M1_N"/>
    <property type="match status" value="1"/>
</dbReference>
<dbReference type="InterPro" id="IPR045357">
    <property type="entry name" value="Aminopeptidase_N-like_N"/>
</dbReference>
<protein>
    <recommendedName>
        <fullName evidence="2">Aminopeptidase N-like N-terminal domain-containing protein</fullName>
    </recommendedName>
</protein>
<accession>A0ABP1S8U2</accession>
<dbReference type="EMBL" id="CAXLJM020000164">
    <property type="protein sequence ID" value="CAL8147105.1"/>
    <property type="molecule type" value="Genomic_DNA"/>
</dbReference>
<reference evidence="3 4" key="1">
    <citation type="submission" date="2024-08" db="EMBL/GenBank/DDBJ databases">
        <authorList>
            <person name="Cucini C."/>
            <person name="Frati F."/>
        </authorList>
    </citation>
    <scope>NUCLEOTIDE SEQUENCE [LARGE SCALE GENOMIC DNA]</scope>
</reference>
<evidence type="ECO:0000313" key="3">
    <source>
        <dbReference type="EMBL" id="CAL8147105.1"/>
    </source>
</evidence>
<gene>
    <name evidence="3" type="ORF">ODALV1_LOCUS31037</name>
</gene>
<name>A0ABP1S8U2_9HEXA</name>
<proteinExistence type="predicted"/>
<keyword evidence="1" id="KW-0732">Signal</keyword>
<dbReference type="SUPFAM" id="SSF63737">
    <property type="entry name" value="Leukotriene A4 hydrolase N-terminal domain"/>
    <property type="match status" value="1"/>
</dbReference>
<comment type="caution">
    <text evidence="3">The sequence shown here is derived from an EMBL/GenBank/DDBJ whole genome shotgun (WGS) entry which is preliminary data.</text>
</comment>
<dbReference type="InterPro" id="IPR042097">
    <property type="entry name" value="Aminopeptidase_N-like_N_sf"/>
</dbReference>
<dbReference type="Proteomes" id="UP001642540">
    <property type="component" value="Unassembled WGS sequence"/>
</dbReference>
<evidence type="ECO:0000256" key="1">
    <source>
        <dbReference type="SAM" id="SignalP"/>
    </source>
</evidence>
<organism evidence="3 4">
    <name type="scientific">Orchesella dallaii</name>
    <dbReference type="NCBI Taxonomy" id="48710"/>
    <lineage>
        <taxon>Eukaryota</taxon>
        <taxon>Metazoa</taxon>
        <taxon>Ecdysozoa</taxon>
        <taxon>Arthropoda</taxon>
        <taxon>Hexapoda</taxon>
        <taxon>Collembola</taxon>
        <taxon>Entomobryomorpha</taxon>
        <taxon>Entomobryoidea</taxon>
        <taxon>Orchesellidae</taxon>
        <taxon>Orchesellinae</taxon>
        <taxon>Orchesella</taxon>
    </lineage>
</organism>
<evidence type="ECO:0000259" key="2">
    <source>
        <dbReference type="Pfam" id="PF17900"/>
    </source>
</evidence>
<evidence type="ECO:0000313" key="4">
    <source>
        <dbReference type="Proteomes" id="UP001642540"/>
    </source>
</evidence>
<feature type="domain" description="Aminopeptidase N-like N-terminal" evidence="2">
    <location>
        <begin position="52"/>
        <end position="221"/>
    </location>
</feature>
<sequence>MKVSFLLIFVLLKAANNVSAAEELESLMSAALSKLAKVENEEGGTKQDFFFVPLHFDIEMKFNFRNSLVENNNVAQSNVRIFGKNQAKAKWLSLHASGLDFNTSSIQVKSDGKRLAVKEIDYEYNDFYSRVFIYFETEIETQTELEIYMEYKTDIKKLLSVNMGSNTTELLVNYIQNSYRDFSSNCNYMFPCFGNELKSTFNLTLIREKEYTSLSNGNLVSNSAA</sequence>
<dbReference type="Gene3D" id="2.60.40.1730">
    <property type="entry name" value="tricorn interacting facor f3 domain"/>
    <property type="match status" value="1"/>
</dbReference>
<feature type="chain" id="PRO_5046380170" description="Aminopeptidase N-like N-terminal domain-containing protein" evidence="1">
    <location>
        <begin position="21"/>
        <end position="225"/>
    </location>
</feature>